<dbReference type="AlphaFoldDB" id="C5FUD0"/>
<dbReference type="RefSeq" id="XP_002844369.1">
    <property type="nucleotide sequence ID" value="XM_002844323.1"/>
</dbReference>
<evidence type="ECO:0000313" key="1">
    <source>
        <dbReference type="EMBL" id="EEQ33514.1"/>
    </source>
</evidence>
<gene>
    <name evidence="1" type="ORF">MCYG_06333</name>
</gene>
<organism evidence="1 2">
    <name type="scientific">Arthroderma otae (strain ATCC MYA-4605 / CBS 113480)</name>
    <name type="common">Microsporum canis</name>
    <dbReference type="NCBI Taxonomy" id="554155"/>
    <lineage>
        <taxon>Eukaryota</taxon>
        <taxon>Fungi</taxon>
        <taxon>Dikarya</taxon>
        <taxon>Ascomycota</taxon>
        <taxon>Pezizomycotina</taxon>
        <taxon>Eurotiomycetes</taxon>
        <taxon>Eurotiomycetidae</taxon>
        <taxon>Onygenales</taxon>
        <taxon>Arthrodermataceae</taxon>
        <taxon>Microsporum</taxon>
    </lineage>
</organism>
<dbReference type="HOGENOM" id="CLU_1618595_0_0_1"/>
<protein>
    <submittedName>
        <fullName evidence="1">Uncharacterized protein</fullName>
    </submittedName>
</protein>
<name>C5FUD0_ARTOC</name>
<reference evidence="2" key="1">
    <citation type="journal article" date="2012" name="MBio">
        <title>Comparative genome analysis of Trichophyton rubrum and related dermatophytes reveals candidate genes involved in infection.</title>
        <authorList>
            <person name="Martinez D.A."/>
            <person name="Oliver B.G."/>
            <person name="Graeser Y."/>
            <person name="Goldberg J.M."/>
            <person name="Li W."/>
            <person name="Martinez-Rossi N.M."/>
            <person name="Monod M."/>
            <person name="Shelest E."/>
            <person name="Barton R.C."/>
            <person name="Birch E."/>
            <person name="Brakhage A.A."/>
            <person name="Chen Z."/>
            <person name="Gurr S.J."/>
            <person name="Heiman D."/>
            <person name="Heitman J."/>
            <person name="Kosti I."/>
            <person name="Rossi A."/>
            <person name="Saif S."/>
            <person name="Samalova M."/>
            <person name="Saunders C.W."/>
            <person name="Shea T."/>
            <person name="Summerbell R.C."/>
            <person name="Xu J."/>
            <person name="Young S."/>
            <person name="Zeng Q."/>
            <person name="Birren B.W."/>
            <person name="Cuomo C.A."/>
            <person name="White T.C."/>
        </authorList>
    </citation>
    <scope>NUCLEOTIDE SEQUENCE [LARGE SCALE GENOMIC DNA]</scope>
    <source>
        <strain evidence="2">ATCC MYA-4605 / CBS 113480</strain>
    </source>
</reference>
<evidence type="ECO:0000313" key="2">
    <source>
        <dbReference type="Proteomes" id="UP000002035"/>
    </source>
</evidence>
<sequence length="164" mass="17841">MGEVGAKMKKTKTATFDPFHSLLGIIHGGEEGLAAVEVQDRCSREPAGGGIQLHVDRHQQHPQGNRTKDGVVRPKIDHLGHILNYLLAAVDIVLRTTELLVGAAYVHSSCPAPVIYWEYVFETGLEVGLSGPMMLVAKSLLEATLLVQKLSPELETLLRTPISE</sequence>
<accession>C5FUD0</accession>
<dbReference type="Proteomes" id="UP000002035">
    <property type="component" value="Unassembled WGS sequence"/>
</dbReference>
<dbReference type="GeneID" id="9226906"/>
<dbReference type="EMBL" id="DS995706">
    <property type="protein sequence ID" value="EEQ33514.1"/>
    <property type="molecule type" value="Genomic_DNA"/>
</dbReference>
<keyword evidence="2" id="KW-1185">Reference proteome</keyword>
<dbReference type="VEuPathDB" id="FungiDB:MCYG_06333"/>
<proteinExistence type="predicted"/>